<evidence type="ECO:0000313" key="6">
    <source>
        <dbReference type="EMBL" id="CAA6827837.1"/>
    </source>
</evidence>
<dbReference type="Gene3D" id="3.30.1330.60">
    <property type="entry name" value="OmpA-like domain"/>
    <property type="match status" value="1"/>
</dbReference>
<evidence type="ECO:0000256" key="3">
    <source>
        <dbReference type="ARBA" id="ARBA00023237"/>
    </source>
</evidence>
<dbReference type="InterPro" id="IPR036737">
    <property type="entry name" value="OmpA-like_sf"/>
</dbReference>
<feature type="domain" description="OmpA-like" evidence="5">
    <location>
        <begin position="219"/>
        <end position="344"/>
    </location>
</feature>
<accession>A0A6S6UFR4</accession>
<dbReference type="InterPro" id="IPR008969">
    <property type="entry name" value="CarboxyPept-like_regulatory"/>
</dbReference>
<dbReference type="PANTHER" id="PTHR30329">
    <property type="entry name" value="STATOR ELEMENT OF FLAGELLAR MOTOR COMPLEX"/>
    <property type="match status" value="1"/>
</dbReference>
<keyword evidence="2 4" id="KW-0472">Membrane</keyword>
<dbReference type="CDD" id="cd07185">
    <property type="entry name" value="OmpA_C-like"/>
    <property type="match status" value="1"/>
</dbReference>
<protein>
    <submittedName>
        <fullName evidence="6">Outer membrane lipoprotein omp16</fullName>
    </submittedName>
</protein>
<dbReference type="InterPro" id="IPR006664">
    <property type="entry name" value="OMP_bac"/>
</dbReference>
<dbReference type="Pfam" id="PF00691">
    <property type="entry name" value="OmpA"/>
    <property type="match status" value="1"/>
</dbReference>
<reference evidence="6" key="1">
    <citation type="submission" date="2020-01" db="EMBL/GenBank/DDBJ databases">
        <authorList>
            <person name="Meier V. D."/>
            <person name="Meier V D."/>
        </authorList>
    </citation>
    <scope>NUCLEOTIDE SEQUENCE</scope>
    <source>
        <strain evidence="6">HLG_WM_MAG_09</strain>
    </source>
</reference>
<sequence>MLLKDNLFIFFWFSLFTSGLALAGEKHIQGTVVDHLTRQSLGQVTVSVFKNEELVQQQILNEGEDFSINFDYNKDEQYALTASKKGYIEERVVLSRALVENTIPEKMKLSLGGDAFQFTGKISDRTSGESVPNARIKLANKMTGEVIETASDYQGNYTLRITSGYEYEILTVHHDYLKRYSYINYCKDTLKKEQKYCFRGFLNLTLGDQGGVGAATTLMDKIIIGKAFIVDNIYYDYNKATLREDGLPNLDRVFHILTDNPQLIVELGSHADSRGSDGYNLKLSQQRAESAVAYIIEKGMAEKRINAKGYGEQSLLNHCKNDVSCTEAEHENNRRTEFTIIDIDEDAIQE</sequence>
<keyword evidence="6" id="KW-0449">Lipoprotein</keyword>
<evidence type="ECO:0000256" key="1">
    <source>
        <dbReference type="ARBA" id="ARBA00004442"/>
    </source>
</evidence>
<dbReference type="PROSITE" id="PS51123">
    <property type="entry name" value="OMPA_2"/>
    <property type="match status" value="1"/>
</dbReference>
<dbReference type="InterPro" id="IPR050330">
    <property type="entry name" value="Bact_OuterMem_StrucFunc"/>
</dbReference>
<proteinExistence type="predicted"/>
<dbReference type="EMBL" id="CACVAT010000450">
    <property type="protein sequence ID" value="CAA6827837.1"/>
    <property type="molecule type" value="Genomic_DNA"/>
</dbReference>
<gene>
    <name evidence="6" type="ORF">HELGO_WM19865</name>
</gene>
<dbReference type="PANTHER" id="PTHR30329:SF21">
    <property type="entry name" value="LIPOPROTEIN YIAD-RELATED"/>
    <property type="match status" value="1"/>
</dbReference>
<dbReference type="SUPFAM" id="SSF103088">
    <property type="entry name" value="OmpA-like"/>
    <property type="match status" value="1"/>
</dbReference>
<dbReference type="AlphaFoldDB" id="A0A6S6UFR4"/>
<evidence type="ECO:0000256" key="4">
    <source>
        <dbReference type="PROSITE-ProRule" id="PRU00473"/>
    </source>
</evidence>
<dbReference type="InterPro" id="IPR006665">
    <property type="entry name" value="OmpA-like"/>
</dbReference>
<dbReference type="PRINTS" id="PR01021">
    <property type="entry name" value="OMPADOMAIN"/>
</dbReference>
<comment type="subcellular location">
    <subcellularLocation>
        <location evidence="1">Cell outer membrane</location>
    </subcellularLocation>
</comment>
<keyword evidence="3" id="KW-0998">Cell outer membrane</keyword>
<organism evidence="6">
    <name type="scientific">uncultured Thiotrichaceae bacterium</name>
    <dbReference type="NCBI Taxonomy" id="298394"/>
    <lineage>
        <taxon>Bacteria</taxon>
        <taxon>Pseudomonadati</taxon>
        <taxon>Pseudomonadota</taxon>
        <taxon>Gammaproteobacteria</taxon>
        <taxon>Thiotrichales</taxon>
        <taxon>Thiotrichaceae</taxon>
        <taxon>environmental samples</taxon>
    </lineage>
</organism>
<evidence type="ECO:0000259" key="5">
    <source>
        <dbReference type="PROSITE" id="PS51123"/>
    </source>
</evidence>
<evidence type="ECO:0000256" key="2">
    <source>
        <dbReference type="ARBA" id="ARBA00023136"/>
    </source>
</evidence>
<dbReference type="GO" id="GO:0009279">
    <property type="term" value="C:cell outer membrane"/>
    <property type="evidence" value="ECO:0007669"/>
    <property type="project" value="UniProtKB-SubCell"/>
</dbReference>
<dbReference type="SUPFAM" id="SSF49464">
    <property type="entry name" value="Carboxypeptidase regulatory domain-like"/>
    <property type="match status" value="1"/>
</dbReference>
<name>A0A6S6UFR4_9GAMM</name>